<dbReference type="PANTHER" id="PTHR48051">
    <property type="match status" value="1"/>
</dbReference>
<feature type="domain" description="Disease resistance R13L4/SHOC-2-like LRR" evidence="3">
    <location>
        <begin position="146"/>
        <end position="219"/>
    </location>
</feature>
<evidence type="ECO:0000313" key="5">
    <source>
        <dbReference type="Proteomes" id="UP000239939"/>
    </source>
</evidence>
<dbReference type="NCBIfam" id="NF041400">
    <property type="entry name" value="XopAE"/>
    <property type="match status" value="1"/>
</dbReference>
<reference evidence="5" key="1">
    <citation type="submission" date="2016-08" db="EMBL/GenBank/DDBJ databases">
        <authorList>
            <person name="Merda D."/>
            <person name="Briand M."/>
            <person name="Taghouti G."/>
            <person name="Carrere S."/>
            <person name="Gouzy J."/>
            <person name="Portier P."/>
            <person name="Jacques M.-A."/>
            <person name="Fischer-Le Saux M."/>
        </authorList>
    </citation>
    <scope>NUCLEOTIDE SEQUENCE [LARGE SCALE GENOMIC DNA]</scope>
    <source>
        <strain evidence="5">CFBP1817</strain>
    </source>
</reference>
<keyword evidence="5" id="KW-1185">Reference proteome</keyword>
<dbReference type="PANTHER" id="PTHR48051:SF46">
    <property type="entry name" value="LEUCINE RICH REPEAT-CONTAINING DOMAIN PROTEIN"/>
    <property type="match status" value="1"/>
</dbReference>
<dbReference type="Proteomes" id="UP000239939">
    <property type="component" value="Unassembled WGS sequence"/>
</dbReference>
<dbReference type="InterPro" id="IPR032675">
    <property type="entry name" value="LRR_dom_sf"/>
</dbReference>
<dbReference type="InterPro" id="IPR050216">
    <property type="entry name" value="LRR_domain-containing"/>
</dbReference>
<evidence type="ECO:0000256" key="1">
    <source>
        <dbReference type="ARBA" id="ARBA00022614"/>
    </source>
</evidence>
<dbReference type="OrthoDB" id="6003542at2"/>
<keyword evidence="2" id="KW-0677">Repeat</keyword>
<dbReference type="AlphaFoldDB" id="A0A2S7E850"/>
<dbReference type="SUPFAM" id="SSF52058">
    <property type="entry name" value="L domain-like"/>
    <property type="match status" value="1"/>
</dbReference>
<protein>
    <submittedName>
        <fullName evidence="4">HpaF protein</fullName>
    </submittedName>
</protein>
<dbReference type="Pfam" id="PF23598">
    <property type="entry name" value="LRR_14"/>
    <property type="match status" value="1"/>
</dbReference>
<evidence type="ECO:0000259" key="3">
    <source>
        <dbReference type="Pfam" id="PF23598"/>
    </source>
</evidence>
<keyword evidence="1" id="KW-0433">Leucine-rich repeat</keyword>
<dbReference type="InterPro" id="IPR055414">
    <property type="entry name" value="LRR_R13L4/SHOC2-like"/>
</dbReference>
<dbReference type="GO" id="GO:0005737">
    <property type="term" value="C:cytoplasm"/>
    <property type="evidence" value="ECO:0007669"/>
    <property type="project" value="TreeGrafter"/>
</dbReference>
<evidence type="ECO:0000313" key="4">
    <source>
        <dbReference type="EMBL" id="PPU86305.1"/>
    </source>
</evidence>
<dbReference type="RefSeq" id="WP_128418403.1">
    <property type="nucleotide sequence ID" value="NZ_MDEJ01000219.1"/>
</dbReference>
<gene>
    <name evidence="4" type="ORF">XpopCFBP1817_19605</name>
</gene>
<comment type="caution">
    <text evidence="4">The sequence shown here is derived from an EMBL/GenBank/DDBJ whole genome shotgun (WGS) entry which is preliminary data.</text>
</comment>
<dbReference type="SMART" id="SM00369">
    <property type="entry name" value="LRR_TYP"/>
    <property type="match status" value="5"/>
</dbReference>
<dbReference type="InterPro" id="IPR003591">
    <property type="entry name" value="Leu-rich_rpt_typical-subtyp"/>
</dbReference>
<sequence>MHNGERDISRDVLQSVANAIRRVAAGESNTLVLPYGLPATTLPESIGRLGALQSLSLIGTGLESLPDSLGQLQLRSLQVASSPLERLPTSLTSLTNLKNLMLTALPLEELPADLGRMQSLRRLTLGGGHYARLPDSVIHLSQLYELSVKSSHLGELPQNIGNMQALRSLEVSSSKLKQLPGSLTRLRRLKALKLSGNSKLAQLPEDIGEMERLMDLSLKGCAALRHLPDSVGDLSQLQRLDLRGTGLQTLPQCLARLPATCEIKVPDGLSRQLDQIRNPQAAQQPLASRMQQPAMPAAGQAEPLANRGLEFTRALRRIDDDLGKRFDKWMQGLAQNAMILRQPLTPADMRLLDQVVAEAIMSPKFRSRFSAFLRDHTNITLDMDGMTQVGGSGGLAVRGDVKTAFAEMLKQKIMPEHNIMDALDQGLDQGAALSLLQEAMQNPDLGLSRNRLLHSMDEFTGRTQMWPPLRAYIAMHDVEGKAAQEAAEKWSNAQGAEALEGVIGEAEALREYKQAQANANTHIEQRARALLKEWRIN</sequence>
<evidence type="ECO:0000256" key="2">
    <source>
        <dbReference type="ARBA" id="ARBA00022737"/>
    </source>
</evidence>
<dbReference type="EMBL" id="MDEJ01000219">
    <property type="protein sequence ID" value="PPU86305.1"/>
    <property type="molecule type" value="Genomic_DNA"/>
</dbReference>
<name>A0A2S7E850_9XANT</name>
<proteinExistence type="predicted"/>
<organism evidence="4 5">
    <name type="scientific">Xanthomonas populi</name>
    <dbReference type="NCBI Taxonomy" id="53414"/>
    <lineage>
        <taxon>Bacteria</taxon>
        <taxon>Pseudomonadati</taxon>
        <taxon>Pseudomonadota</taxon>
        <taxon>Gammaproteobacteria</taxon>
        <taxon>Lysobacterales</taxon>
        <taxon>Lysobacteraceae</taxon>
        <taxon>Xanthomonas</taxon>
    </lineage>
</organism>
<accession>A0A2S7E850</accession>
<dbReference type="Gene3D" id="3.80.10.10">
    <property type="entry name" value="Ribonuclease Inhibitor"/>
    <property type="match status" value="1"/>
</dbReference>